<dbReference type="Pfam" id="PF00704">
    <property type="entry name" value="Glyco_hydro_18"/>
    <property type="match status" value="1"/>
</dbReference>
<evidence type="ECO:0000256" key="1">
    <source>
        <dbReference type="ARBA" id="ARBA00009121"/>
    </source>
</evidence>
<evidence type="ECO:0000256" key="4">
    <source>
        <dbReference type="ARBA" id="ARBA00022801"/>
    </source>
</evidence>
<dbReference type="KEGG" id="tpal:117644327"/>
<keyword evidence="12" id="KW-1185">Reference proteome</keyword>
<evidence type="ECO:0000256" key="9">
    <source>
        <dbReference type="SAM" id="SignalP"/>
    </source>
</evidence>
<feature type="domain" description="Chitin-binding type-2" evidence="10">
    <location>
        <begin position="489"/>
        <end position="550"/>
    </location>
</feature>
<feature type="region of interest" description="Disordered" evidence="8">
    <location>
        <begin position="557"/>
        <end position="609"/>
    </location>
</feature>
<feature type="compositionally biased region" description="Low complexity" evidence="8">
    <location>
        <begin position="887"/>
        <end position="900"/>
    </location>
</feature>
<dbReference type="Gene3D" id="3.20.20.80">
    <property type="entry name" value="Glycosidases"/>
    <property type="match status" value="1"/>
</dbReference>
<feature type="non-terminal residue" evidence="13">
    <location>
        <position position="1038"/>
    </location>
</feature>
<dbReference type="FunFam" id="3.20.20.80:FF:000007">
    <property type="entry name" value="Acidic mammalian chitinase"/>
    <property type="match status" value="1"/>
</dbReference>
<dbReference type="GO" id="GO:0006032">
    <property type="term" value="P:chitin catabolic process"/>
    <property type="evidence" value="ECO:0007669"/>
    <property type="project" value="UniProtKB-ARBA"/>
</dbReference>
<feature type="compositionally biased region" description="Acidic residues" evidence="8">
    <location>
        <begin position="589"/>
        <end position="609"/>
    </location>
</feature>
<feature type="compositionally biased region" description="Basic residues" evidence="8">
    <location>
        <begin position="942"/>
        <end position="952"/>
    </location>
</feature>
<feature type="compositionally biased region" description="Low complexity" evidence="8">
    <location>
        <begin position="677"/>
        <end position="690"/>
    </location>
</feature>
<dbReference type="InterPro" id="IPR036508">
    <property type="entry name" value="Chitin-bd_dom_sf"/>
</dbReference>
<evidence type="ECO:0000256" key="5">
    <source>
        <dbReference type="ARBA" id="ARBA00023157"/>
    </source>
</evidence>
<dbReference type="Pfam" id="PF01607">
    <property type="entry name" value="CBM_14"/>
    <property type="match status" value="1"/>
</dbReference>
<evidence type="ECO:0000259" key="11">
    <source>
        <dbReference type="PROSITE" id="PS51910"/>
    </source>
</evidence>
<feature type="region of interest" description="Disordered" evidence="8">
    <location>
        <begin position="412"/>
        <end position="490"/>
    </location>
</feature>
<feature type="signal peptide" evidence="9">
    <location>
        <begin position="1"/>
        <end position="26"/>
    </location>
</feature>
<dbReference type="GO" id="GO:0005975">
    <property type="term" value="P:carbohydrate metabolic process"/>
    <property type="evidence" value="ECO:0007669"/>
    <property type="project" value="InterPro"/>
</dbReference>
<evidence type="ECO:0000313" key="12">
    <source>
        <dbReference type="Proteomes" id="UP000515158"/>
    </source>
</evidence>
<name>A0A6P8ZLW6_THRPL</name>
<dbReference type="Proteomes" id="UP000515158">
    <property type="component" value="Unplaced"/>
</dbReference>
<evidence type="ECO:0000256" key="6">
    <source>
        <dbReference type="ARBA" id="ARBA00023295"/>
    </source>
</evidence>
<organism evidence="13">
    <name type="scientific">Thrips palmi</name>
    <name type="common">Melon thrips</name>
    <dbReference type="NCBI Taxonomy" id="161013"/>
    <lineage>
        <taxon>Eukaryota</taxon>
        <taxon>Metazoa</taxon>
        <taxon>Ecdysozoa</taxon>
        <taxon>Arthropoda</taxon>
        <taxon>Hexapoda</taxon>
        <taxon>Insecta</taxon>
        <taxon>Pterygota</taxon>
        <taxon>Neoptera</taxon>
        <taxon>Paraneoptera</taxon>
        <taxon>Thysanoptera</taxon>
        <taxon>Terebrantia</taxon>
        <taxon>Thripoidea</taxon>
        <taxon>Thripidae</taxon>
        <taxon>Thrips</taxon>
    </lineage>
</organism>
<keyword evidence="6 7" id="KW-0326">Glycosidase</keyword>
<dbReference type="InterPro" id="IPR050314">
    <property type="entry name" value="Glycosyl_Hydrlase_18"/>
</dbReference>
<dbReference type="InterPro" id="IPR017853">
    <property type="entry name" value="GH"/>
</dbReference>
<feature type="chain" id="PRO_5027560434" evidence="9">
    <location>
        <begin position="27"/>
        <end position="1038"/>
    </location>
</feature>
<dbReference type="AlphaFoldDB" id="A0A6P8ZLW6"/>
<dbReference type="SMART" id="SM00636">
    <property type="entry name" value="Glyco_18"/>
    <property type="match status" value="1"/>
</dbReference>
<dbReference type="PANTHER" id="PTHR11177:SF399">
    <property type="entry name" value="CHITINASE 6, ISOFORM C"/>
    <property type="match status" value="1"/>
</dbReference>
<dbReference type="InterPro" id="IPR002557">
    <property type="entry name" value="Chitin-bd_dom"/>
</dbReference>
<dbReference type="PROSITE" id="PS51910">
    <property type="entry name" value="GH18_2"/>
    <property type="match status" value="1"/>
</dbReference>
<comment type="similarity">
    <text evidence="1">Belongs to the glycosyl hydrolase 18 family. Chitinase class II subfamily.</text>
</comment>
<accession>A0A6P8ZLW6</accession>
<keyword evidence="4 7" id="KW-0378">Hydrolase</keyword>
<feature type="compositionally biased region" description="Acidic residues" evidence="8">
    <location>
        <begin position="768"/>
        <end position="777"/>
    </location>
</feature>
<feature type="compositionally biased region" description="Acidic residues" evidence="8">
    <location>
        <begin position="830"/>
        <end position="848"/>
    </location>
</feature>
<protein>
    <submittedName>
        <fullName evidence="13">Flocculation protein FLO11</fullName>
    </submittedName>
</protein>
<feature type="compositionally biased region" description="Low complexity" evidence="8">
    <location>
        <begin position="451"/>
        <end position="471"/>
    </location>
</feature>
<evidence type="ECO:0000313" key="13">
    <source>
        <dbReference type="RefSeq" id="XP_034239569.1"/>
    </source>
</evidence>
<feature type="compositionally biased region" description="Low complexity" evidence="8">
    <location>
        <begin position="998"/>
        <end position="1014"/>
    </location>
</feature>
<evidence type="ECO:0000259" key="10">
    <source>
        <dbReference type="PROSITE" id="PS50940"/>
    </source>
</evidence>
<gene>
    <name evidence="13" type="primary">LOC117644327</name>
</gene>
<dbReference type="FunCoup" id="A0A6P8ZLW6">
    <property type="interactions" value="39"/>
</dbReference>
<dbReference type="SUPFAM" id="SSF54556">
    <property type="entry name" value="Chitinase insertion domain"/>
    <property type="match status" value="1"/>
</dbReference>
<dbReference type="CTD" id="31935"/>
<dbReference type="GO" id="GO:0005576">
    <property type="term" value="C:extracellular region"/>
    <property type="evidence" value="ECO:0007669"/>
    <property type="project" value="InterPro"/>
</dbReference>
<dbReference type="RefSeq" id="XP_034239569.1">
    <property type="nucleotide sequence ID" value="XM_034383678.1"/>
</dbReference>
<dbReference type="GeneID" id="117644327"/>
<feature type="compositionally biased region" description="Polar residues" evidence="8">
    <location>
        <begin position="636"/>
        <end position="663"/>
    </location>
</feature>
<dbReference type="SUPFAM" id="SSF51445">
    <property type="entry name" value="(Trans)glycosidases"/>
    <property type="match status" value="1"/>
</dbReference>
<keyword evidence="2" id="KW-0147">Chitin-binding</keyword>
<feature type="compositionally biased region" description="Low complexity" evidence="8">
    <location>
        <begin position="849"/>
        <end position="862"/>
    </location>
</feature>
<dbReference type="InterPro" id="IPR029070">
    <property type="entry name" value="Chitinase_insertion_sf"/>
</dbReference>
<proteinExistence type="inferred from homology"/>
<feature type="compositionally biased region" description="Polar residues" evidence="8">
    <location>
        <begin position="805"/>
        <end position="823"/>
    </location>
</feature>
<feature type="compositionally biased region" description="Low complexity" evidence="8">
    <location>
        <begin position="557"/>
        <end position="569"/>
    </location>
</feature>
<dbReference type="FunFam" id="2.170.140.10:FF:000005">
    <property type="entry name" value="Acidic mammalian chitinase"/>
    <property type="match status" value="1"/>
</dbReference>
<feature type="domain" description="GH18" evidence="11">
    <location>
        <begin position="31"/>
        <end position="404"/>
    </location>
</feature>
<dbReference type="PANTHER" id="PTHR11177">
    <property type="entry name" value="CHITINASE"/>
    <property type="match status" value="1"/>
</dbReference>
<dbReference type="Gene3D" id="3.10.50.10">
    <property type="match status" value="1"/>
</dbReference>
<reference evidence="13" key="1">
    <citation type="submission" date="2025-08" db="UniProtKB">
        <authorList>
            <consortium name="RefSeq"/>
        </authorList>
    </citation>
    <scope>IDENTIFICATION</scope>
    <source>
        <tissue evidence="13">Total insect</tissue>
    </source>
</reference>
<feature type="compositionally biased region" description="Low complexity" evidence="8">
    <location>
        <begin position="925"/>
        <end position="940"/>
    </location>
</feature>
<dbReference type="InterPro" id="IPR001579">
    <property type="entry name" value="Glyco_hydro_18_chit_AS"/>
</dbReference>
<feature type="compositionally biased region" description="Polar residues" evidence="8">
    <location>
        <begin position="955"/>
        <end position="972"/>
    </location>
</feature>
<dbReference type="InterPro" id="IPR011583">
    <property type="entry name" value="Chitinase_II/V-like_cat"/>
</dbReference>
<feature type="compositionally biased region" description="Low complexity" evidence="8">
    <location>
        <begin position="576"/>
        <end position="588"/>
    </location>
</feature>
<keyword evidence="5" id="KW-1015">Disulfide bond</keyword>
<dbReference type="Gene3D" id="2.170.140.10">
    <property type="entry name" value="Chitin binding domain"/>
    <property type="match status" value="1"/>
</dbReference>
<sequence length="1038" mass="113890">MGRSWRGGTLLGLLATLATLAALATADDSNKRVVCYYTNWSVYRPGTAKFSPQNINPYLCTHLIYAFGGLTRENGIRAYDKYQDIEQGGYAKFTGLKSYNKQLKTMLAIGGWNEGSARFSPMVADPERRAEFVKNAVRFLRTNHFDGLDLDWEYPAYRDGGKPADRDNYAALVQELREEFDKEAKKTGRPRLLLTMAVPAGIEYIDKGYDVPRLNKYLDFMNILSYDYHSAFESAVNHHSPLYPIGEDDEYNFEAALSIDYTIKHYLKMGASRDKLVLGIPTYGRSYTLFNPDASELGAPSDGPGEQGDATREKGYLAYYEICEAEGWEVQKPHPKAMGPYAVKGNQWVGYDDMEIVKLKAEYVNEKGLGGIMFWSIDNDDFRGKCHSRPYPLIEAAKEALLDVKSGNEKNLISSKTSKNKSGHRASDSSAARSESSSSSTPRRTNKLKTKAPASTRRTTAATTPSTTSTTGHGLTTPEPPSTPDPGSDFVCKDEGFFPHPRDCKKYFWCLDSGPSNLGIVAHQFTCPSGLFFNKAADSCDYARNVICSKKAAAPATTATASTTAATPAVSVGRITTSTTTTTTTTEAPFEEEEEEEEEVDDVEDGGQEDPEALKELLNLIKKLGGVEELEKQLRGGSSSGAVESPAASPSSGTTNNHLNRNRSLVERVLQGRSRHAATLSTSSASDATTPRYKSLFRNGPSRPQNDGLQDAKDPQKDRERPKYVSIRRERPTVAAELEEAVQNEPEETAVEARTRSRYDKPAKREEDQGDDDEEVVQDERRPAKPATPEYITLRRNRPSDEPAVTTSRYVTLQRGRPSSTTEAAALSSQDEEDDDEEVESTSSEEDVGAVAVVTPSPSVAPYREGPVYRPTPLRTTRPAEDEEETAATTSPTTTTTATPKVSAERVSLRRPGGFLNHGSRGRRPTTQAPATTTTTAAPRRTPPRVIRRRKPAATTASPIDSDGAAQTSAPSRESVVNRGQSAAAAQRRRKFRPDVKTTTYSYEEATATTLSEATTERGRFSFPRRRPTGKSAEAGSA</sequence>
<evidence type="ECO:0000256" key="8">
    <source>
        <dbReference type="SAM" id="MobiDB-lite"/>
    </source>
</evidence>
<feature type="region of interest" description="Disordered" evidence="8">
    <location>
        <begin position="632"/>
        <end position="1038"/>
    </location>
</feature>
<dbReference type="InterPro" id="IPR001223">
    <property type="entry name" value="Glyco_hydro18_cat"/>
</dbReference>
<feature type="compositionally biased region" description="Acidic residues" evidence="8">
    <location>
        <begin position="737"/>
        <end position="750"/>
    </location>
</feature>
<dbReference type="OrthoDB" id="73875at2759"/>
<feature type="compositionally biased region" description="Basic and acidic residues" evidence="8">
    <location>
        <begin position="751"/>
        <end position="767"/>
    </location>
</feature>
<feature type="compositionally biased region" description="Basic and acidic residues" evidence="8">
    <location>
        <begin position="710"/>
        <end position="732"/>
    </location>
</feature>
<dbReference type="GO" id="GO:0004568">
    <property type="term" value="F:chitinase activity"/>
    <property type="evidence" value="ECO:0007669"/>
    <property type="project" value="UniProtKB-ARBA"/>
</dbReference>
<dbReference type="SUPFAM" id="SSF57625">
    <property type="entry name" value="Invertebrate chitin-binding proteins"/>
    <property type="match status" value="1"/>
</dbReference>
<dbReference type="CDD" id="cd02872">
    <property type="entry name" value="GH18_chitolectin_chitotriosidase"/>
    <property type="match status" value="1"/>
</dbReference>
<dbReference type="SMART" id="SM00494">
    <property type="entry name" value="ChtBD2"/>
    <property type="match status" value="1"/>
</dbReference>
<dbReference type="GO" id="GO:0008061">
    <property type="term" value="F:chitin binding"/>
    <property type="evidence" value="ECO:0007669"/>
    <property type="project" value="UniProtKB-KW"/>
</dbReference>
<evidence type="ECO:0000256" key="2">
    <source>
        <dbReference type="ARBA" id="ARBA00022669"/>
    </source>
</evidence>
<evidence type="ECO:0000256" key="3">
    <source>
        <dbReference type="ARBA" id="ARBA00022729"/>
    </source>
</evidence>
<feature type="compositionally biased region" description="Low complexity" evidence="8">
    <location>
        <begin position="428"/>
        <end position="443"/>
    </location>
</feature>
<dbReference type="FunFam" id="3.10.50.10:FF:000001">
    <property type="entry name" value="Chitinase 3-like 1"/>
    <property type="match status" value="1"/>
</dbReference>
<dbReference type="InParanoid" id="A0A6P8ZLW6"/>
<evidence type="ECO:0000256" key="7">
    <source>
        <dbReference type="RuleBase" id="RU000489"/>
    </source>
</evidence>
<dbReference type="PROSITE" id="PS01095">
    <property type="entry name" value="GH18_1"/>
    <property type="match status" value="1"/>
</dbReference>
<dbReference type="PROSITE" id="PS50940">
    <property type="entry name" value="CHIT_BIND_II"/>
    <property type="match status" value="1"/>
</dbReference>
<keyword evidence="3 9" id="KW-0732">Signal</keyword>